<dbReference type="RefSeq" id="WP_345064351.1">
    <property type="nucleotide sequence ID" value="NZ_BAABEX010000013.1"/>
</dbReference>
<evidence type="ECO:0000259" key="3">
    <source>
        <dbReference type="PROSITE" id="PS50887"/>
    </source>
</evidence>
<keyword evidence="2" id="KW-0472">Membrane</keyword>
<reference evidence="5" key="1">
    <citation type="journal article" date="2019" name="Int. J. Syst. Evol. Microbiol.">
        <title>The Global Catalogue of Microorganisms (GCM) 10K type strain sequencing project: providing services to taxonomists for standard genome sequencing and annotation.</title>
        <authorList>
            <consortium name="The Broad Institute Genomics Platform"/>
            <consortium name="The Broad Institute Genome Sequencing Center for Infectious Disease"/>
            <person name="Wu L."/>
            <person name="Ma J."/>
        </authorList>
    </citation>
    <scope>NUCLEOTIDE SEQUENCE [LARGE SCALE GENOMIC DNA]</scope>
    <source>
        <strain evidence="5">JCM 31890</strain>
    </source>
</reference>
<accession>A0ABP8L9R3</accession>
<evidence type="ECO:0000313" key="4">
    <source>
        <dbReference type="EMBL" id="GAA4425547.1"/>
    </source>
</evidence>
<dbReference type="CDD" id="cd01949">
    <property type="entry name" value="GGDEF"/>
    <property type="match status" value="1"/>
</dbReference>
<dbReference type="SMART" id="SM00267">
    <property type="entry name" value="GGDEF"/>
    <property type="match status" value="1"/>
</dbReference>
<dbReference type="PROSITE" id="PS50887">
    <property type="entry name" value="GGDEF"/>
    <property type="match status" value="1"/>
</dbReference>
<protein>
    <recommendedName>
        <fullName evidence="1">diguanylate cyclase</fullName>
        <ecNumber evidence="1">2.7.7.65</ecNumber>
    </recommendedName>
</protein>
<keyword evidence="2" id="KW-1133">Transmembrane helix</keyword>
<gene>
    <name evidence="4" type="ORF">GCM10023090_20600</name>
</gene>
<feature type="transmembrane region" description="Helical" evidence="2">
    <location>
        <begin position="148"/>
        <end position="171"/>
    </location>
</feature>
<feature type="transmembrane region" description="Helical" evidence="2">
    <location>
        <begin position="183"/>
        <end position="206"/>
    </location>
</feature>
<dbReference type="EC" id="2.7.7.65" evidence="1"/>
<organism evidence="4 5">
    <name type="scientific">Acidovorax lacteus</name>
    <dbReference type="NCBI Taxonomy" id="1924988"/>
    <lineage>
        <taxon>Bacteria</taxon>
        <taxon>Pseudomonadati</taxon>
        <taxon>Pseudomonadota</taxon>
        <taxon>Betaproteobacteria</taxon>
        <taxon>Burkholderiales</taxon>
        <taxon>Comamonadaceae</taxon>
        <taxon>Acidovorax</taxon>
    </lineage>
</organism>
<feature type="transmembrane region" description="Helical" evidence="2">
    <location>
        <begin position="119"/>
        <end position="136"/>
    </location>
</feature>
<dbReference type="InterPro" id="IPR043128">
    <property type="entry name" value="Rev_trsase/Diguanyl_cyclase"/>
</dbReference>
<dbReference type="NCBIfam" id="TIGR00254">
    <property type="entry name" value="GGDEF"/>
    <property type="match status" value="1"/>
</dbReference>
<dbReference type="PANTHER" id="PTHR45138:SF24">
    <property type="entry name" value="DIGUANYLATE CYCLASE DGCC-RELATED"/>
    <property type="match status" value="1"/>
</dbReference>
<name>A0ABP8L9R3_9BURK</name>
<feature type="domain" description="GGDEF" evidence="3">
    <location>
        <begin position="248"/>
        <end position="377"/>
    </location>
</feature>
<dbReference type="InterPro" id="IPR029787">
    <property type="entry name" value="Nucleotide_cyclase"/>
</dbReference>
<feature type="transmembrane region" description="Helical" evidence="2">
    <location>
        <begin position="6"/>
        <end position="30"/>
    </location>
</feature>
<comment type="caution">
    <text evidence="4">The sequence shown here is derived from an EMBL/GenBank/DDBJ whole genome shotgun (WGS) entry which is preliminary data.</text>
</comment>
<dbReference type="Proteomes" id="UP001501788">
    <property type="component" value="Unassembled WGS sequence"/>
</dbReference>
<dbReference type="Pfam" id="PF00990">
    <property type="entry name" value="GGDEF"/>
    <property type="match status" value="1"/>
</dbReference>
<dbReference type="InterPro" id="IPR000160">
    <property type="entry name" value="GGDEF_dom"/>
</dbReference>
<dbReference type="PANTHER" id="PTHR45138">
    <property type="entry name" value="REGULATORY COMPONENTS OF SENSORY TRANSDUCTION SYSTEM"/>
    <property type="match status" value="1"/>
</dbReference>
<dbReference type="Gene3D" id="3.30.70.270">
    <property type="match status" value="1"/>
</dbReference>
<sequence length="377" mass="41164">MQLDFLTLMVVMAVNLLMISATLPMIMGQGISRAARFAQKSLLLQAGAWVAIILSASFWDQALSTVSVAANALAQWMIFRALHEWLGPRPLEKPLLALVILTPLGYTLGFEHYAWRVGWANLLMGASMLIVARAALYPALEADRRWRYLLMACLTTSAIFTIARGLLGAFTDQYPSFRTPHPVNLMAAVATNVSLVLGTVALLVAWRDETELKLRTLAMTDSLTGLLNRRGFMAQGENMLAHAWRHRLPMTALMLDLDDFKGINDRHGHDVGDQALKLFARLLEETCRNGDLVGRLGGEEFCVLLLHNSAPAGTAFDRRLRERLHDASAAELGFVLDYSGGLALLAPGEASLAGLLSRADAALYQAKAAGRGRLVTA</sequence>
<keyword evidence="5" id="KW-1185">Reference proteome</keyword>
<dbReference type="EMBL" id="BAABEX010000013">
    <property type="protein sequence ID" value="GAA4425547.1"/>
    <property type="molecule type" value="Genomic_DNA"/>
</dbReference>
<proteinExistence type="predicted"/>
<evidence type="ECO:0000256" key="1">
    <source>
        <dbReference type="ARBA" id="ARBA00012528"/>
    </source>
</evidence>
<feature type="transmembrane region" description="Helical" evidence="2">
    <location>
        <begin position="42"/>
        <end position="59"/>
    </location>
</feature>
<dbReference type="InterPro" id="IPR050469">
    <property type="entry name" value="Diguanylate_Cyclase"/>
</dbReference>
<evidence type="ECO:0000313" key="5">
    <source>
        <dbReference type="Proteomes" id="UP001501788"/>
    </source>
</evidence>
<keyword evidence="2" id="KW-0812">Transmembrane</keyword>
<evidence type="ECO:0000256" key="2">
    <source>
        <dbReference type="SAM" id="Phobius"/>
    </source>
</evidence>
<dbReference type="SUPFAM" id="SSF55073">
    <property type="entry name" value="Nucleotide cyclase"/>
    <property type="match status" value="1"/>
</dbReference>